<dbReference type="EMBL" id="AP019860">
    <property type="protein sequence ID" value="BBM87703.1"/>
    <property type="molecule type" value="Genomic_DNA"/>
</dbReference>
<dbReference type="InterPro" id="IPR017441">
    <property type="entry name" value="Protein_kinase_ATP_BS"/>
</dbReference>
<evidence type="ECO:0000256" key="5">
    <source>
        <dbReference type="PROSITE-ProRule" id="PRU10141"/>
    </source>
</evidence>
<dbReference type="CDD" id="cd14014">
    <property type="entry name" value="STKc_PknB_like"/>
    <property type="match status" value="1"/>
</dbReference>
<dbReference type="FunFam" id="1.10.510.10:FF:000571">
    <property type="entry name" value="Maternal embryonic leucine zipper kinase"/>
    <property type="match status" value="1"/>
</dbReference>
<dbReference type="GO" id="GO:0005524">
    <property type="term" value="F:ATP binding"/>
    <property type="evidence" value="ECO:0007669"/>
    <property type="project" value="UniProtKB-UniRule"/>
</dbReference>
<keyword evidence="6" id="KW-0472">Membrane</keyword>
<evidence type="ECO:0000256" key="4">
    <source>
        <dbReference type="ARBA" id="ARBA00022840"/>
    </source>
</evidence>
<keyword evidence="6" id="KW-0812">Transmembrane</keyword>
<feature type="binding site" evidence="5">
    <location>
        <position position="201"/>
    </location>
    <ligand>
        <name>ATP</name>
        <dbReference type="ChEBI" id="CHEBI:30616"/>
    </ligand>
</feature>
<evidence type="ECO:0000256" key="1">
    <source>
        <dbReference type="ARBA" id="ARBA00022679"/>
    </source>
</evidence>
<dbReference type="InterPro" id="IPR011990">
    <property type="entry name" value="TPR-like_helical_dom_sf"/>
</dbReference>
<dbReference type="SMART" id="SM00220">
    <property type="entry name" value="S_TKc"/>
    <property type="match status" value="1"/>
</dbReference>
<feature type="transmembrane region" description="Helical" evidence="6">
    <location>
        <begin position="456"/>
        <end position="476"/>
    </location>
</feature>
<name>A0A5S9IT72_UABAM</name>
<dbReference type="InterPro" id="IPR008271">
    <property type="entry name" value="Ser/Thr_kinase_AS"/>
</dbReference>
<dbReference type="InterPro" id="IPR011009">
    <property type="entry name" value="Kinase-like_dom_sf"/>
</dbReference>
<evidence type="ECO:0000313" key="9">
    <source>
        <dbReference type="Proteomes" id="UP000326354"/>
    </source>
</evidence>
<evidence type="ECO:0000256" key="2">
    <source>
        <dbReference type="ARBA" id="ARBA00022741"/>
    </source>
</evidence>
<dbReference type="RefSeq" id="WP_173013660.1">
    <property type="nucleotide sequence ID" value="NZ_AP019860.1"/>
</dbReference>
<dbReference type="InterPro" id="IPR002372">
    <property type="entry name" value="PQQ_rpt_dom"/>
</dbReference>
<evidence type="ECO:0000256" key="3">
    <source>
        <dbReference type="ARBA" id="ARBA00022777"/>
    </source>
</evidence>
<gene>
    <name evidence="8" type="ORF">UABAM_06118</name>
</gene>
<dbReference type="Pfam" id="PF13360">
    <property type="entry name" value="PQQ_2"/>
    <property type="match status" value="1"/>
</dbReference>
<protein>
    <submittedName>
        <fullName evidence="8">Protein kinase</fullName>
    </submittedName>
</protein>
<dbReference type="KEGG" id="uam:UABAM_06118"/>
<evidence type="ECO:0000259" key="7">
    <source>
        <dbReference type="PROSITE" id="PS50011"/>
    </source>
</evidence>
<dbReference type="InterPro" id="IPR028994">
    <property type="entry name" value="Integrin_alpha_N"/>
</dbReference>
<dbReference type="Gene3D" id="2.130.10.10">
    <property type="entry name" value="YVTN repeat-like/Quinoprotein amine dehydrogenase"/>
    <property type="match status" value="2"/>
</dbReference>
<keyword evidence="6" id="KW-1133">Transmembrane helix</keyword>
<dbReference type="PANTHER" id="PTHR43289">
    <property type="entry name" value="MITOGEN-ACTIVATED PROTEIN KINASE KINASE KINASE 20-RELATED"/>
    <property type="match status" value="1"/>
</dbReference>
<keyword evidence="2 5" id="KW-0547">Nucleotide-binding</keyword>
<dbReference type="GO" id="GO:0004674">
    <property type="term" value="F:protein serine/threonine kinase activity"/>
    <property type="evidence" value="ECO:0007669"/>
    <property type="project" value="TreeGrafter"/>
</dbReference>
<accession>A0A5S9IT72</accession>
<keyword evidence="1" id="KW-0808">Transferase</keyword>
<dbReference type="PROSITE" id="PS00107">
    <property type="entry name" value="PROTEIN_KINASE_ATP"/>
    <property type="match status" value="1"/>
</dbReference>
<dbReference type="InterPro" id="IPR000719">
    <property type="entry name" value="Prot_kinase_dom"/>
</dbReference>
<dbReference type="PROSITE" id="PS00108">
    <property type="entry name" value="PROTEIN_KINASE_ST"/>
    <property type="match status" value="1"/>
</dbReference>
<dbReference type="SUPFAM" id="SSF56112">
    <property type="entry name" value="Protein kinase-like (PK-like)"/>
    <property type="match status" value="1"/>
</dbReference>
<dbReference type="Gene3D" id="1.25.40.10">
    <property type="entry name" value="Tetratricopeptide repeat domain"/>
    <property type="match status" value="2"/>
</dbReference>
<dbReference type="InterPro" id="IPR015943">
    <property type="entry name" value="WD40/YVTN_repeat-like_dom_sf"/>
</dbReference>
<dbReference type="Gene3D" id="3.30.200.20">
    <property type="entry name" value="Phosphorylase Kinase, domain 1"/>
    <property type="match status" value="1"/>
</dbReference>
<dbReference type="Proteomes" id="UP000326354">
    <property type="component" value="Chromosome"/>
</dbReference>
<evidence type="ECO:0000313" key="8">
    <source>
        <dbReference type="EMBL" id="BBM87703.1"/>
    </source>
</evidence>
<dbReference type="Gene3D" id="1.10.510.10">
    <property type="entry name" value="Transferase(Phosphotransferase) domain 1"/>
    <property type="match status" value="1"/>
</dbReference>
<dbReference type="Pfam" id="PF00069">
    <property type="entry name" value="Pkinase"/>
    <property type="match status" value="1"/>
</dbReference>
<dbReference type="PANTHER" id="PTHR43289:SF6">
    <property type="entry name" value="SERINE_THREONINE-PROTEIN KINASE NEKL-3"/>
    <property type="match status" value="1"/>
</dbReference>
<reference evidence="8 9" key="1">
    <citation type="submission" date="2019-08" db="EMBL/GenBank/DDBJ databases">
        <title>Complete genome sequence of Candidatus Uab amorphum.</title>
        <authorList>
            <person name="Shiratori T."/>
            <person name="Suzuki S."/>
            <person name="Kakizawa Y."/>
            <person name="Ishida K."/>
        </authorList>
    </citation>
    <scope>NUCLEOTIDE SEQUENCE [LARGE SCALE GENOMIC DNA]</scope>
    <source>
        <strain evidence="8 9">SRT547</strain>
    </source>
</reference>
<dbReference type="SUPFAM" id="SSF69318">
    <property type="entry name" value="Integrin alpha N-terminal domain"/>
    <property type="match status" value="2"/>
</dbReference>
<dbReference type="SUPFAM" id="SSF48452">
    <property type="entry name" value="TPR-like"/>
    <property type="match status" value="2"/>
</dbReference>
<proteinExistence type="predicted"/>
<keyword evidence="4 5" id="KW-0067">ATP-binding</keyword>
<evidence type="ECO:0000256" key="6">
    <source>
        <dbReference type="SAM" id="Phobius"/>
    </source>
</evidence>
<dbReference type="PROSITE" id="PS50011">
    <property type="entry name" value="PROTEIN_KINASE_DOM"/>
    <property type="match status" value="1"/>
</dbReference>
<keyword evidence="3 8" id="KW-0418">Kinase</keyword>
<sequence length="1725" mass="198004">MSDNTNQKFLQYCLQKKILNTQQVQMIMKHISNAGINRPLWETIGEKLQWDTTKVQNVYESFLTTTIDLPAENTMQYVAFLAVIKKLFIQGIVTLDEVNVVLQNCTTMPVAKQMIELLSERKILSVEQCMNIRDYLKNTSAQEQTQFVKQAPILELQNKRIVKKTDFKIAHYEILKELGRGGMGVVYLARDTNLSRIVALKVLSAMNNERETQRFMREAKLAASLSHPNIVSVYEVGNAGKICYFTMEYVEGMSLSEYVRKFQLNPEQIMKLLLPIVASVSFAHSKNIIHRDIKPSNIIVDSNHTPYLMDFGLAKHVRTGNDLTMTGARIGTPAYMPPEQIDDIKNTGKPADVYSLGVVLYEMITGRTPFTANSVQAIFVAILTHEALAPKKLIKDLPSDINTICMRCLQKKPKKRYTNAKALELDIERYLNGDNIKAKPVGPITKTQQMIMRNKIFSAAICGLFVAVVLLIYQFFLAPGVIHLKTVIRDAQQNLQPIRCNITVDNKMHFQSNRPIHIANGYHKVLLSAPHYEAQEFIVRILPNQEVSLEKELQPQTGIINIHSSLSSLSVHLYNLDNDQHSVFVAPIHKLKIKTGRYKVIARKKNHFSEQHNITVQANEETNLHIELTAMEIWNIKLFQEPQADTMVLVDSNRDGNSEVVYTARNGGVLSLDLEQQKRLWEIPGDTTFSSGKMEQHDINADGAADIIYSHHYHFKVIDGKTHTLLFERLNWWGYHFLLHDVDGDSHKEIITFSTYRGIKCHDIRRKRTVWEIPYNNPSIKNTVQKISHDKALFVANTPNKNNSLMLLYLSSGKIVPWNQGQSKNIPLISAHKPLGMVAVHIPQHGMEIFDTASGKLKWSWNDDSPHMTPPVWTDLDEDSRPEILILFDSLHCFDVKTKRLLWKKKFPPQSKIFTTDLDFDGLHEVVLYNNQDVWILNHKGEDISHFEVAGLKQCRTIDIDHDGFQEIICLSATNLYCYRYQNHPSVRTVTRKSFRNVVGSQDLTNDNVIELLASTSQGDLHCIDGKNGNTLWQVNINNEYLHVNVVGDRIVVLSNRDIVFLDLYGKEQKRIVAAERLTTSIAPIFYDVDNDGNEEIIVVSPRNGYIYCYKEQGALLWRAKVDRIFAAPLFADIDGDQKPELVMINGMQMQNNDSYVVCFDAQTGQAKWKTTVIQHAESSDLTLTDINGDGQKEIIVGGVAGTLHCLSGSGRMVWSKRYASSGLLAPYLLDDFDGDGNKEIVARTKDYKLLCVDIRQGELKWIQHDIYGGIITYVNDYNNDGVRDIVCSSPYHSYVVTSGDDGRLLGYSNALGIIKNRLISRDKNDCDIFFINTVGHIVRIQKWRAYVERGLQLPQYPFNEADNVNKELHLNMLLRLQNHTALKKRAFTYQQQTSRFSFHCAMSYFVNKEWEKAQRYLQRFINNNPNHFTAKFALMLCDWNTQKTKKARQSMVALLQESIVDFENAWQRFDYLLNDATIDSIMKILPAAVKKAQREEHLYRAYRHHKFMQHPEEIDRWMKLIAKYSSQKHRSYTKIADTYRQKVLAAAAAKTSAIYTYHDAIREINRGLVYLYDDQVLLQALGAYWLQIDRIKAHDYFDRILRNNPQDIKAQYFKGICMYEKRQYSRATKLIKASLSQPLESAQKLVYALCLIATDNHQQAMQNLQTLKVRANTLEDHLRKVLILIVQKQNKNAQIYLQQIAAYVGWSRSYTLQWLAQQIKTNNM</sequence>
<organism evidence="8 9">
    <name type="scientific">Uabimicrobium amorphum</name>
    <dbReference type="NCBI Taxonomy" id="2596890"/>
    <lineage>
        <taxon>Bacteria</taxon>
        <taxon>Pseudomonadati</taxon>
        <taxon>Planctomycetota</taxon>
        <taxon>Candidatus Uabimicrobiia</taxon>
        <taxon>Candidatus Uabimicrobiales</taxon>
        <taxon>Candidatus Uabimicrobiaceae</taxon>
        <taxon>Candidatus Uabimicrobium</taxon>
    </lineage>
</organism>
<feature type="domain" description="Protein kinase" evidence="7">
    <location>
        <begin position="172"/>
        <end position="431"/>
    </location>
</feature>
<keyword evidence="9" id="KW-1185">Reference proteome</keyword>